<evidence type="ECO:0000256" key="1">
    <source>
        <dbReference type="ARBA" id="ARBA00001942"/>
    </source>
</evidence>
<evidence type="ECO:0000256" key="4">
    <source>
        <dbReference type="ARBA" id="ARBA00010312"/>
    </source>
</evidence>
<dbReference type="OrthoDB" id="23466at2157"/>
<evidence type="ECO:0000256" key="2">
    <source>
        <dbReference type="ARBA" id="ARBA00001966"/>
    </source>
</evidence>
<evidence type="ECO:0000256" key="11">
    <source>
        <dbReference type="ARBA" id="ARBA00023004"/>
    </source>
</evidence>
<comment type="subcellular location">
    <subcellularLocation>
        <location evidence="3">Cell membrane</location>
        <topology evidence="3">Peripheral membrane protein</topology>
    </subcellularLocation>
</comment>
<dbReference type="SUPFAM" id="SSF53706">
    <property type="entry name" value="Formate dehydrogenase/DMSO reductase, domains 1-3"/>
    <property type="match status" value="1"/>
</dbReference>
<dbReference type="EMBL" id="CP045484">
    <property type="protein sequence ID" value="QGR18201.1"/>
    <property type="molecule type" value="Genomic_DNA"/>
</dbReference>
<dbReference type="InterPro" id="IPR006963">
    <property type="entry name" value="Mopterin_OxRdtase_4Fe-4S_dom"/>
</dbReference>
<dbReference type="InterPro" id="IPR037943">
    <property type="entry name" value="MopB_CT_Nitrate-R-NarG-like"/>
</dbReference>
<keyword evidence="12" id="KW-0411">Iron-sulfur</keyword>
<dbReference type="InterPro" id="IPR006468">
    <property type="entry name" value="NarG"/>
</dbReference>
<dbReference type="CDD" id="cd02750">
    <property type="entry name" value="MopB_Nitrate-R-NarG-like"/>
    <property type="match status" value="1"/>
</dbReference>
<keyword evidence="13" id="KW-0472">Membrane</keyword>
<dbReference type="Pfam" id="PF00384">
    <property type="entry name" value="Molybdopterin"/>
    <property type="match status" value="1"/>
</dbReference>
<comment type="similarity">
    <text evidence="4">Belongs to the prokaryotic molybdopterin-containing oxidoreductase family.</text>
</comment>
<keyword evidence="6" id="KW-1003">Cell membrane</keyword>
<evidence type="ECO:0000256" key="6">
    <source>
        <dbReference type="ARBA" id="ARBA00022475"/>
    </source>
</evidence>
<keyword evidence="7" id="KW-0004">4Fe-4S</keyword>
<dbReference type="GO" id="GO:0009325">
    <property type="term" value="C:nitrate reductase complex"/>
    <property type="evidence" value="ECO:0007669"/>
    <property type="project" value="InterPro"/>
</dbReference>
<dbReference type="InterPro" id="IPR009010">
    <property type="entry name" value="Asp_de-COase-like_dom_sf"/>
</dbReference>
<evidence type="ECO:0000256" key="5">
    <source>
        <dbReference type="ARBA" id="ARBA00012500"/>
    </source>
</evidence>
<dbReference type="EC" id="1.7.5.1" evidence="5"/>
<protein>
    <recommendedName>
        <fullName evidence="5">nitrate reductase (quinone)</fullName>
        <ecNumber evidence="5">1.7.5.1</ecNumber>
    </recommendedName>
</protein>
<dbReference type="RefSeq" id="WP_156015689.1">
    <property type="nucleotide sequence ID" value="NZ_CP045484.1"/>
</dbReference>
<dbReference type="GO" id="GO:0043546">
    <property type="term" value="F:molybdopterin cofactor binding"/>
    <property type="evidence" value="ECO:0007669"/>
    <property type="project" value="InterPro"/>
</dbReference>
<dbReference type="InterPro" id="IPR006657">
    <property type="entry name" value="MoPterin_dinucl-bd_dom"/>
</dbReference>
<reference evidence="16 17" key="1">
    <citation type="submission" date="2019-10" db="EMBL/GenBank/DDBJ databases">
        <title>Genome Sequences from Six Type Strain Members of the Archaeal Family Sulfolobaceae: Acidianus ambivalens, Acidianus infernus, Metallosphaera prunae, Stygiolobus azoricus, Sulfolobus metallicus, and Sulfurisphaera ohwakuensis.</title>
        <authorList>
            <person name="Counts J.A."/>
            <person name="Kelly R.M."/>
        </authorList>
    </citation>
    <scope>NUCLEOTIDE SEQUENCE [LARGE SCALE GENOMIC DNA]</scope>
    <source>
        <strain evidence="16 17">TA-1</strain>
    </source>
</reference>
<dbReference type="PROSITE" id="PS51669">
    <property type="entry name" value="4FE4S_MOW_BIS_MGD"/>
    <property type="match status" value="1"/>
</dbReference>
<feature type="domain" description="4Fe-4S Mo/W bis-MGD-type" evidence="15">
    <location>
        <begin position="24"/>
        <end position="88"/>
    </location>
</feature>
<dbReference type="AlphaFoldDB" id="A0A650CK08"/>
<dbReference type="GeneID" id="42802407"/>
<dbReference type="PANTHER" id="PTHR43105">
    <property type="entry name" value="RESPIRATORY NITRATE REDUCTASE"/>
    <property type="match status" value="1"/>
</dbReference>
<dbReference type="SUPFAM" id="SSF50692">
    <property type="entry name" value="ADC-like"/>
    <property type="match status" value="1"/>
</dbReference>
<keyword evidence="9" id="KW-0479">Metal-binding</keyword>
<dbReference type="Pfam" id="PF01568">
    <property type="entry name" value="Molydop_binding"/>
    <property type="match status" value="1"/>
</dbReference>
<keyword evidence="17" id="KW-1185">Reference proteome</keyword>
<evidence type="ECO:0000256" key="12">
    <source>
        <dbReference type="ARBA" id="ARBA00023014"/>
    </source>
</evidence>
<evidence type="ECO:0000313" key="16">
    <source>
        <dbReference type="EMBL" id="QGR18201.1"/>
    </source>
</evidence>
<evidence type="ECO:0000259" key="15">
    <source>
        <dbReference type="PROSITE" id="PS51669"/>
    </source>
</evidence>
<organism evidence="16 17">
    <name type="scientific">Sulfurisphaera ohwakuensis</name>
    <dbReference type="NCBI Taxonomy" id="69656"/>
    <lineage>
        <taxon>Archaea</taxon>
        <taxon>Thermoproteota</taxon>
        <taxon>Thermoprotei</taxon>
        <taxon>Sulfolobales</taxon>
        <taxon>Sulfolobaceae</taxon>
        <taxon>Sulfurisphaera</taxon>
    </lineage>
</organism>
<dbReference type="CDD" id="cd02776">
    <property type="entry name" value="MopB_CT_Nitrate-R-NarG-like"/>
    <property type="match status" value="1"/>
</dbReference>
<evidence type="ECO:0000256" key="13">
    <source>
        <dbReference type="ARBA" id="ARBA00023136"/>
    </source>
</evidence>
<evidence type="ECO:0000256" key="8">
    <source>
        <dbReference type="ARBA" id="ARBA00022505"/>
    </source>
</evidence>
<dbReference type="GO" id="GO:0160182">
    <property type="term" value="F:nitrate reductase (quinone) activity"/>
    <property type="evidence" value="ECO:0007669"/>
    <property type="project" value="UniProtKB-EC"/>
</dbReference>
<dbReference type="NCBIfam" id="TIGR01580">
    <property type="entry name" value="narG"/>
    <property type="match status" value="1"/>
</dbReference>
<comment type="catalytic activity">
    <reaction evidence="14">
        <text>nitrate + a quinol = a quinone + nitrite + H2O</text>
        <dbReference type="Rhea" id="RHEA:56144"/>
        <dbReference type="ChEBI" id="CHEBI:15377"/>
        <dbReference type="ChEBI" id="CHEBI:16301"/>
        <dbReference type="ChEBI" id="CHEBI:17632"/>
        <dbReference type="ChEBI" id="CHEBI:24646"/>
        <dbReference type="ChEBI" id="CHEBI:132124"/>
        <dbReference type="EC" id="1.7.5.1"/>
    </reaction>
</comment>
<dbReference type="InterPro" id="IPR027467">
    <property type="entry name" value="MopterinOxRdtase_cofactor_BS"/>
</dbReference>
<dbReference type="PANTHER" id="PTHR43105:SF2">
    <property type="entry name" value="RESPIRATORY NITRATE REDUCTASE 2 ALPHA CHAIN"/>
    <property type="match status" value="1"/>
</dbReference>
<evidence type="ECO:0000256" key="3">
    <source>
        <dbReference type="ARBA" id="ARBA00004202"/>
    </source>
</evidence>
<dbReference type="InterPro" id="IPR006656">
    <property type="entry name" value="Mopterin_OxRdtase"/>
</dbReference>
<dbReference type="GO" id="GO:0046872">
    <property type="term" value="F:metal ion binding"/>
    <property type="evidence" value="ECO:0007669"/>
    <property type="project" value="UniProtKB-KW"/>
</dbReference>
<evidence type="ECO:0000256" key="14">
    <source>
        <dbReference type="ARBA" id="ARBA00048294"/>
    </source>
</evidence>
<gene>
    <name evidence="16" type="ORF">D1869_14145</name>
</gene>
<keyword evidence="10 16" id="KW-0560">Oxidoreductase</keyword>
<evidence type="ECO:0000256" key="7">
    <source>
        <dbReference type="ARBA" id="ARBA00022485"/>
    </source>
</evidence>
<dbReference type="GO" id="GO:0042126">
    <property type="term" value="P:nitrate metabolic process"/>
    <property type="evidence" value="ECO:0007669"/>
    <property type="project" value="InterPro"/>
</dbReference>
<dbReference type="GO" id="GO:0051539">
    <property type="term" value="F:4 iron, 4 sulfur cluster binding"/>
    <property type="evidence" value="ECO:0007669"/>
    <property type="project" value="UniProtKB-KW"/>
</dbReference>
<dbReference type="SMART" id="SM00926">
    <property type="entry name" value="Molybdop_Fe4S4"/>
    <property type="match status" value="1"/>
</dbReference>
<dbReference type="InterPro" id="IPR050123">
    <property type="entry name" value="Prok_molybdopt-oxidoreductase"/>
</dbReference>
<evidence type="ECO:0000256" key="10">
    <source>
        <dbReference type="ARBA" id="ARBA00023002"/>
    </source>
</evidence>
<name>A0A650CK08_SULOH</name>
<dbReference type="Gene3D" id="3.40.50.12440">
    <property type="match status" value="1"/>
</dbReference>
<comment type="cofactor">
    <cofactor evidence="1">
        <name>Mo-bis(molybdopterin guanine dinucleotide)</name>
        <dbReference type="ChEBI" id="CHEBI:60539"/>
    </cofactor>
</comment>
<dbReference type="KEGG" id="soh:D1869_14145"/>
<dbReference type="PROSITE" id="PS00551">
    <property type="entry name" value="MOLYBDOPTERIN_PROK_1"/>
    <property type="match status" value="1"/>
</dbReference>
<comment type="cofactor">
    <cofactor evidence="2">
        <name>[4Fe-4S] cluster</name>
        <dbReference type="ChEBI" id="CHEBI:49883"/>
    </cofactor>
</comment>
<evidence type="ECO:0000313" key="17">
    <source>
        <dbReference type="Proteomes" id="UP000427373"/>
    </source>
</evidence>
<accession>A0A650CK08</accession>
<dbReference type="GO" id="GO:0005886">
    <property type="term" value="C:plasma membrane"/>
    <property type="evidence" value="ECO:0007669"/>
    <property type="project" value="UniProtKB-SubCell"/>
</dbReference>
<dbReference type="Proteomes" id="UP000427373">
    <property type="component" value="Chromosome"/>
</dbReference>
<keyword evidence="8" id="KW-0500">Molybdenum</keyword>
<evidence type="ECO:0000256" key="9">
    <source>
        <dbReference type="ARBA" id="ARBA00022723"/>
    </source>
</evidence>
<proteinExistence type="inferred from homology"/>
<keyword evidence="11" id="KW-0408">Iron</keyword>
<sequence>MPWQKFNYDNREWESFYRNRWQYDKVVRSTHGVNCTGSCSWMIYVKDGVIMTEMQALDYPIINPEIPPYEPRGCPRGASFSWYEYSPHRIKYPYVRRALLELWRDELRKTNDPVKAWENIIEDHNKARKYKVSRGKGGFVRASWDEVYEIISAALIYTIKKYGPDRIFGFTPIPAMSMVSYAAGTRFLSLIGGVVMSFYDWYADLPIASPQVWGEQTDVPESADWFNATYIIDWGTNIPQTRTPDAHFYSEVRYRGTKVVAIAPDYAEYVKFADLWIHPRPGTDGALALAMAHVIAKEFHVDREVEYFKNYIKKYTDAPFLVILEEENNRLLPGRYLRASDIYTNVDKGEWKLVVFDLNTNSLSIPNGSIGFRWSNDKKWNLKLKDSITERDIEPALTMLNVHDKIVSVSFPRFDQKGYVEREVPVKIIKTIDGRTVYVTTVYDLLLANLGVKRGDLKGYPSSYDEDVPYTPAWQEKITGVRRDLVIQIAREFAQNAEETKGKSLVLLGAGVNHWFHSDLIYRAIITILMLIGAIGVNGGGWAHYVGQEKVRPFEGWNTIAFAKDWLPVTRLQSTGLWVYMHTDQWRYDEVTMDKITIGKTMYDHPADYAVISVKKGWQPFYPQFNANPLNLGKSSDEIANKLENREISFSVSDVDNPINFPRILFVWRSNLLFSSGKGSEYFLKHVLGTENSVDNKDEVAKGYVKEIKWVEPAPEGKLDLLIDINFRMDSTALYSDIVLPAATWYEKYDISSTDMHTFVHPFNPAINPPWEARSDWKIFVGLAKKFSEMASKYLSDKVVDVVYVPFTHDTLGELASPETELDPLDPPGQALTVRDGKLIPGKNMGNIVLIERHYPKIYEMMITLGPLVKDKKLSFFGIEVNYSKEYEELKEELGSIEERPLLDEDKKVAETMLRLSGATNGEVSVREYKYLEEKTGLNFGDLREGIEEIKIRFNDITAQPRRVVDSPIESGIVKGGRTYSAFTFNVEYEVPWRTLSGRQHFYLDHPWIREQGEQLPVYKPPLDIVKVSQSEGVLIARYLSPHGKWQIHTTFMDNLRMLTLFRGGPVIWINEEDAKSIGVKDNDWVEVFNENGVIVTRAVVTNRIPKGTVIMYHAQERTIYVKEAKNGKMGGSHNAVTRVHIKPTWLIGGYAQLSFFLNYYGPVGTQRDTIVAIRRLG</sequence>